<sequence>MDGKELVILFILLFLAAAAAGIWVSVRRESKRRKPFEELLEESLALPRLDGGSCKAWFQEKNRAYPGENLGLLQYADQKLLDMLGYDCPEQVDLAQYAVQMLVREKTGECLALRLINFETTAPNLKEKLDQGGLTVTF</sequence>
<keyword evidence="1" id="KW-0812">Transmembrane</keyword>
<evidence type="ECO:0000313" key="3">
    <source>
        <dbReference type="Proteomes" id="UP000886889"/>
    </source>
</evidence>
<dbReference type="AlphaFoldDB" id="A0A9D1NZ21"/>
<comment type="caution">
    <text evidence="2">The sequence shown here is derived from an EMBL/GenBank/DDBJ whole genome shotgun (WGS) entry which is preliminary data.</text>
</comment>
<evidence type="ECO:0000256" key="1">
    <source>
        <dbReference type="SAM" id="Phobius"/>
    </source>
</evidence>
<keyword evidence="1" id="KW-1133">Transmembrane helix</keyword>
<accession>A0A9D1NZ21</accession>
<gene>
    <name evidence="2" type="ORF">IAC80_05845</name>
</gene>
<feature type="transmembrane region" description="Helical" evidence="1">
    <location>
        <begin position="6"/>
        <end position="26"/>
    </location>
</feature>
<evidence type="ECO:0000313" key="2">
    <source>
        <dbReference type="EMBL" id="HIV23444.1"/>
    </source>
</evidence>
<dbReference type="EMBL" id="DVOS01000050">
    <property type="protein sequence ID" value="HIV23444.1"/>
    <property type="molecule type" value="Genomic_DNA"/>
</dbReference>
<protein>
    <submittedName>
        <fullName evidence="2">Uncharacterized protein</fullName>
    </submittedName>
</protein>
<reference evidence="2" key="2">
    <citation type="journal article" date="2021" name="PeerJ">
        <title>Extensive microbial diversity within the chicken gut microbiome revealed by metagenomics and culture.</title>
        <authorList>
            <person name="Gilroy R."/>
            <person name="Ravi A."/>
            <person name="Getino M."/>
            <person name="Pursley I."/>
            <person name="Horton D.L."/>
            <person name="Alikhan N.F."/>
            <person name="Baker D."/>
            <person name="Gharbi K."/>
            <person name="Hall N."/>
            <person name="Watson M."/>
            <person name="Adriaenssens E.M."/>
            <person name="Foster-Nyarko E."/>
            <person name="Jarju S."/>
            <person name="Secka A."/>
            <person name="Antonio M."/>
            <person name="Oren A."/>
            <person name="Chaudhuri R.R."/>
            <person name="La Ragione R."/>
            <person name="Hildebrand F."/>
            <person name="Pallen M.J."/>
        </authorList>
    </citation>
    <scope>NUCLEOTIDE SEQUENCE</scope>
    <source>
        <strain evidence="2">ChiBcec6-7307</strain>
    </source>
</reference>
<proteinExistence type="predicted"/>
<dbReference type="Proteomes" id="UP000886889">
    <property type="component" value="Unassembled WGS sequence"/>
</dbReference>
<keyword evidence="1" id="KW-0472">Membrane</keyword>
<organism evidence="2 3">
    <name type="scientific">Candidatus Merdiplasma excrementigallinarum</name>
    <dbReference type="NCBI Taxonomy" id="2840864"/>
    <lineage>
        <taxon>Bacteria</taxon>
        <taxon>Bacillati</taxon>
        <taxon>Bacillota</taxon>
        <taxon>Clostridia</taxon>
        <taxon>Lachnospirales</taxon>
        <taxon>Lachnospiraceae</taxon>
        <taxon>Lachnospiraceae incertae sedis</taxon>
        <taxon>Candidatus Merdiplasma</taxon>
    </lineage>
</organism>
<reference evidence="2" key="1">
    <citation type="submission" date="2020-10" db="EMBL/GenBank/DDBJ databases">
        <authorList>
            <person name="Gilroy R."/>
        </authorList>
    </citation>
    <scope>NUCLEOTIDE SEQUENCE</scope>
    <source>
        <strain evidence="2">ChiBcec6-7307</strain>
    </source>
</reference>
<name>A0A9D1NZ21_9FIRM</name>